<reference evidence="2" key="3">
    <citation type="submission" date="2017-01" db="EMBL/GenBank/DDBJ databases">
        <authorList>
            <person name="Mah S.A."/>
            <person name="Swanson W.J."/>
            <person name="Moy G.W."/>
            <person name="Vacquier V.D."/>
        </authorList>
    </citation>
    <scope>NUCLEOTIDE SEQUENCE [LARGE SCALE GENOMIC DNA]</scope>
    <source>
        <strain evidence="2">DSM 21068</strain>
    </source>
</reference>
<dbReference type="EMBL" id="MUGO01000031">
    <property type="protein sequence ID" value="PQA89958.1"/>
    <property type="molecule type" value="Genomic_DNA"/>
</dbReference>
<organism evidence="2 3">
    <name type="scientific">Chryseobacterium piscicola</name>
    <dbReference type="NCBI Taxonomy" id="551459"/>
    <lineage>
        <taxon>Bacteria</taxon>
        <taxon>Pseudomonadati</taxon>
        <taxon>Bacteroidota</taxon>
        <taxon>Flavobacteriia</taxon>
        <taxon>Flavobacteriales</taxon>
        <taxon>Weeksellaceae</taxon>
        <taxon>Chryseobacterium group</taxon>
        <taxon>Chryseobacterium</taxon>
    </lineage>
</organism>
<gene>
    <name evidence="1" type="ORF">B0A70_15360</name>
    <name evidence="2" type="ORF">SAMN05421796_11335</name>
</gene>
<evidence type="ECO:0000313" key="1">
    <source>
        <dbReference type="EMBL" id="PQA89958.1"/>
    </source>
</evidence>
<keyword evidence="4" id="KW-1185">Reference proteome</keyword>
<dbReference type="Proteomes" id="UP000186246">
    <property type="component" value="Unassembled WGS sequence"/>
</dbReference>
<name>A0A1N7PEU1_9FLAO</name>
<accession>A0A1N7PEU1</accession>
<dbReference type="STRING" id="551459.SAMN05421796_11335"/>
<dbReference type="AlphaFoldDB" id="A0A1N7PEU1"/>
<evidence type="ECO:0000313" key="2">
    <source>
        <dbReference type="EMBL" id="SIT09101.1"/>
    </source>
</evidence>
<dbReference type="RefSeq" id="WP_076452854.1">
    <property type="nucleotide sequence ID" value="NZ_FTOJ01000013.1"/>
</dbReference>
<dbReference type="EMBL" id="FTOJ01000013">
    <property type="protein sequence ID" value="SIT09101.1"/>
    <property type="molecule type" value="Genomic_DNA"/>
</dbReference>
<evidence type="ECO:0000313" key="3">
    <source>
        <dbReference type="Proteomes" id="UP000186246"/>
    </source>
</evidence>
<protein>
    <submittedName>
        <fullName evidence="2">Uncharacterized protein</fullName>
    </submittedName>
</protein>
<sequence length="121" mass="14174">MEIVTSLNRINTILQRFKGDKAQFFLYEISHKKIAIRIVNNKTDNVIYLILADCEYIQGIFSWNNPDLYVEKFFNEKKMDNLYRLVDKVADFKLECLAGVVLVKGVEDDLGNSFENFLKQK</sequence>
<evidence type="ECO:0000313" key="4">
    <source>
        <dbReference type="Proteomes" id="UP000238314"/>
    </source>
</evidence>
<dbReference type="OrthoDB" id="679819at2"/>
<reference evidence="1 4" key="1">
    <citation type="submission" date="2016-11" db="EMBL/GenBank/DDBJ databases">
        <title>Whole genomes of Flavobacteriaceae.</title>
        <authorList>
            <person name="Stine C."/>
            <person name="Li C."/>
            <person name="Tadesse D."/>
        </authorList>
    </citation>
    <scope>NUCLEOTIDE SEQUENCE [LARGE SCALE GENOMIC DNA]</scope>
    <source>
        <strain evidence="1 4">DSM 21068</strain>
    </source>
</reference>
<dbReference type="Proteomes" id="UP000238314">
    <property type="component" value="Unassembled WGS sequence"/>
</dbReference>
<reference evidence="3" key="2">
    <citation type="submission" date="2017-01" db="EMBL/GenBank/DDBJ databases">
        <authorList>
            <person name="Varghese N."/>
            <person name="Submissions S."/>
        </authorList>
    </citation>
    <scope>NUCLEOTIDE SEQUENCE [LARGE SCALE GENOMIC DNA]</scope>
    <source>
        <strain evidence="3">DSM 21068</strain>
    </source>
</reference>
<proteinExistence type="predicted"/>